<evidence type="ECO:0000256" key="2">
    <source>
        <dbReference type="ARBA" id="ARBA00022748"/>
    </source>
</evidence>
<dbReference type="PANTHER" id="PTHR42852">
    <property type="entry name" value="THIOL:DISULFIDE INTERCHANGE PROTEIN DSBE"/>
    <property type="match status" value="1"/>
</dbReference>
<dbReference type="PROSITE" id="PS51352">
    <property type="entry name" value="THIOREDOXIN_2"/>
    <property type="match status" value="1"/>
</dbReference>
<sequence length="385" mass="43639">MKISRLIFAGIIATILIAGCSKEEDMFSISGKITHAEGQTIYLEELKVASSIMIDSVKIDKNGTFRFTGKTGIPSYYLLKLSENKFITLLVDSVEQVVVEADLANFERNYRVEGSLGSVQVKTLNDHLATTRKRLDSIQSLHNLYRGNPDYRQLRQEWDQAYDSIKQAQTEFSTQFVMSNPFSMASVLALYQKFDDQEYIIKDLHTMRVAASALNTIYPNSGHVKALYQNTVQLLQEEQNAKLRQMIQEQGENSPEIVLPDPDGNEIALSSLRGKIVLLQFWSALDRNSRILNEALAEAYRKYKNKGFEIYQVSVDDNRIEWVSAIDEDGLSWINVGDMEGSNLAARNYNIQTIPYNYLLNEDGEIIAQNLRGPGLDRALSRLLN</sequence>
<protein>
    <submittedName>
        <fullName evidence="6">AhpC/TSA family protein</fullName>
    </submittedName>
</protein>
<keyword evidence="2" id="KW-0201">Cytochrome c-type biogenesis</keyword>
<proteinExistence type="predicted"/>
<dbReference type="AlphaFoldDB" id="A0A831LN88"/>
<accession>A0A831LN88</accession>
<dbReference type="Proteomes" id="UP000886047">
    <property type="component" value="Unassembled WGS sequence"/>
</dbReference>
<dbReference type="GO" id="GO:0017004">
    <property type="term" value="P:cytochrome complex assembly"/>
    <property type="evidence" value="ECO:0007669"/>
    <property type="project" value="UniProtKB-KW"/>
</dbReference>
<dbReference type="InterPro" id="IPR025380">
    <property type="entry name" value="DUF4369"/>
</dbReference>
<dbReference type="PROSITE" id="PS51257">
    <property type="entry name" value="PROKAR_LIPOPROTEIN"/>
    <property type="match status" value="1"/>
</dbReference>
<comment type="caution">
    <text evidence="6">The sequence shown here is derived from an EMBL/GenBank/DDBJ whole genome shotgun (WGS) entry which is preliminary data.</text>
</comment>
<dbReference type="InterPro" id="IPR050553">
    <property type="entry name" value="Thioredoxin_ResA/DsbE_sf"/>
</dbReference>
<gene>
    <name evidence="6" type="ORF">ENN90_09685</name>
</gene>
<dbReference type="CDD" id="cd02966">
    <property type="entry name" value="TlpA_like_family"/>
    <property type="match status" value="1"/>
</dbReference>
<keyword evidence="3" id="KW-1015">Disulfide bond</keyword>
<evidence type="ECO:0000259" key="5">
    <source>
        <dbReference type="PROSITE" id="PS51352"/>
    </source>
</evidence>
<reference evidence="6" key="1">
    <citation type="journal article" date="2020" name="mSystems">
        <title>Genome- and Community-Level Interaction Insights into Carbon Utilization and Element Cycling Functions of Hydrothermarchaeota in Hydrothermal Sediment.</title>
        <authorList>
            <person name="Zhou Z."/>
            <person name="Liu Y."/>
            <person name="Xu W."/>
            <person name="Pan J."/>
            <person name="Luo Z.H."/>
            <person name="Li M."/>
        </authorList>
    </citation>
    <scope>NUCLEOTIDE SEQUENCE [LARGE SCALE GENOMIC DNA]</scope>
    <source>
        <strain evidence="6">SpSt-1217</strain>
    </source>
</reference>
<dbReference type="Pfam" id="PF00578">
    <property type="entry name" value="AhpC-TSA"/>
    <property type="match status" value="1"/>
</dbReference>
<comment type="subcellular location">
    <subcellularLocation>
        <location evidence="1">Cell envelope</location>
    </subcellularLocation>
</comment>
<dbReference type="InterPro" id="IPR036249">
    <property type="entry name" value="Thioredoxin-like_sf"/>
</dbReference>
<name>A0A831LN88_9BACT</name>
<evidence type="ECO:0000256" key="4">
    <source>
        <dbReference type="ARBA" id="ARBA00023284"/>
    </source>
</evidence>
<evidence type="ECO:0000256" key="1">
    <source>
        <dbReference type="ARBA" id="ARBA00004196"/>
    </source>
</evidence>
<dbReference type="PANTHER" id="PTHR42852:SF6">
    <property type="entry name" value="THIOL:DISULFIDE INTERCHANGE PROTEIN DSBE"/>
    <property type="match status" value="1"/>
</dbReference>
<feature type="domain" description="Thioredoxin" evidence="5">
    <location>
        <begin position="248"/>
        <end position="385"/>
    </location>
</feature>
<keyword evidence="4" id="KW-0676">Redox-active center</keyword>
<dbReference type="EMBL" id="DSDK01000518">
    <property type="protein sequence ID" value="HDR51869.1"/>
    <property type="molecule type" value="Genomic_DNA"/>
</dbReference>
<organism evidence="6">
    <name type="scientific">Mariniphaga anaerophila</name>
    <dbReference type="NCBI Taxonomy" id="1484053"/>
    <lineage>
        <taxon>Bacteria</taxon>
        <taxon>Pseudomonadati</taxon>
        <taxon>Bacteroidota</taxon>
        <taxon>Bacteroidia</taxon>
        <taxon>Marinilabiliales</taxon>
        <taxon>Prolixibacteraceae</taxon>
        <taxon>Mariniphaga</taxon>
    </lineage>
</organism>
<dbReference type="GO" id="GO:0030313">
    <property type="term" value="C:cell envelope"/>
    <property type="evidence" value="ECO:0007669"/>
    <property type="project" value="UniProtKB-SubCell"/>
</dbReference>
<dbReference type="InterPro" id="IPR000866">
    <property type="entry name" value="AhpC/TSA"/>
</dbReference>
<evidence type="ECO:0000313" key="6">
    <source>
        <dbReference type="EMBL" id="HDR51869.1"/>
    </source>
</evidence>
<dbReference type="Pfam" id="PF14289">
    <property type="entry name" value="DUF4369"/>
    <property type="match status" value="1"/>
</dbReference>
<dbReference type="SUPFAM" id="SSF52833">
    <property type="entry name" value="Thioredoxin-like"/>
    <property type="match status" value="1"/>
</dbReference>
<dbReference type="InterPro" id="IPR013766">
    <property type="entry name" value="Thioredoxin_domain"/>
</dbReference>
<evidence type="ECO:0000256" key="3">
    <source>
        <dbReference type="ARBA" id="ARBA00023157"/>
    </source>
</evidence>
<dbReference type="Gene3D" id="3.40.30.10">
    <property type="entry name" value="Glutaredoxin"/>
    <property type="match status" value="1"/>
</dbReference>